<protein>
    <submittedName>
        <fullName evidence="3">DUF3558 domain-containing protein</fullName>
    </submittedName>
</protein>
<dbReference type="EMBL" id="BAAAZN010000037">
    <property type="protein sequence ID" value="GAA3588034.1"/>
    <property type="molecule type" value="Genomic_DNA"/>
</dbReference>
<name>A0ABP6YQC6_9PSEU</name>
<organism evidence="3 4">
    <name type="scientific">Amycolatopsis ultiminotia</name>
    <dbReference type="NCBI Taxonomy" id="543629"/>
    <lineage>
        <taxon>Bacteria</taxon>
        <taxon>Bacillati</taxon>
        <taxon>Actinomycetota</taxon>
        <taxon>Actinomycetes</taxon>
        <taxon>Pseudonocardiales</taxon>
        <taxon>Pseudonocardiaceae</taxon>
        <taxon>Amycolatopsis</taxon>
    </lineage>
</organism>
<accession>A0ABP6YQC6</accession>
<feature type="region of interest" description="Disordered" evidence="1">
    <location>
        <begin position="24"/>
        <end position="57"/>
    </location>
</feature>
<dbReference type="Pfam" id="PF12079">
    <property type="entry name" value="DUF3558"/>
    <property type="match status" value="1"/>
</dbReference>
<proteinExistence type="predicted"/>
<evidence type="ECO:0000313" key="4">
    <source>
        <dbReference type="Proteomes" id="UP001500689"/>
    </source>
</evidence>
<dbReference type="InterPro" id="IPR006311">
    <property type="entry name" value="TAT_signal"/>
</dbReference>
<feature type="signal peptide" evidence="2">
    <location>
        <begin position="1"/>
        <end position="28"/>
    </location>
</feature>
<dbReference type="InterPro" id="IPR024520">
    <property type="entry name" value="DUF3558"/>
</dbReference>
<keyword evidence="4" id="KW-1185">Reference proteome</keyword>
<dbReference type="PROSITE" id="PS51318">
    <property type="entry name" value="TAT"/>
    <property type="match status" value="1"/>
</dbReference>
<evidence type="ECO:0000256" key="1">
    <source>
        <dbReference type="SAM" id="MobiDB-lite"/>
    </source>
</evidence>
<evidence type="ECO:0000256" key="2">
    <source>
        <dbReference type="SAM" id="SignalP"/>
    </source>
</evidence>
<dbReference type="RefSeq" id="WP_344869441.1">
    <property type="nucleotide sequence ID" value="NZ_BAAAZN010000037.1"/>
</dbReference>
<comment type="caution">
    <text evidence="3">The sequence shown here is derived from an EMBL/GenBank/DDBJ whole genome shotgun (WGS) entry which is preliminary data.</text>
</comment>
<evidence type="ECO:0000313" key="3">
    <source>
        <dbReference type="EMBL" id="GAA3588034.1"/>
    </source>
</evidence>
<dbReference type="Proteomes" id="UP001500689">
    <property type="component" value="Unassembled WGS sequence"/>
</dbReference>
<feature type="chain" id="PRO_5046061868" evidence="2">
    <location>
        <begin position="29"/>
        <end position="207"/>
    </location>
</feature>
<gene>
    <name evidence="3" type="ORF">GCM10022222_85810</name>
</gene>
<keyword evidence="2" id="KW-0732">Signal</keyword>
<sequence length="207" mass="21134">MTRRTMMTAVGMAAVAAVAAGCSGGPGAAPASTPPSSPANALPHSGAPKVDHPLPASVLSDDPCQEALTPAQLKEIIGIAPQGEHKDTAGLGPSCDWHNSDAGSLVTVSYTTESHAGLSGLYQNTKPKSQVWRELPLIQGFPAVAAVAIGSDLTDQFCQVSVGIRDDLSFDATLVLGNANRGKADPCELAPRVADMVVTNLRQKAGA</sequence>
<dbReference type="PROSITE" id="PS51257">
    <property type="entry name" value="PROKAR_LIPOPROTEIN"/>
    <property type="match status" value="1"/>
</dbReference>
<reference evidence="4" key="1">
    <citation type="journal article" date="2019" name="Int. J. Syst. Evol. Microbiol.">
        <title>The Global Catalogue of Microorganisms (GCM) 10K type strain sequencing project: providing services to taxonomists for standard genome sequencing and annotation.</title>
        <authorList>
            <consortium name="The Broad Institute Genomics Platform"/>
            <consortium name="The Broad Institute Genome Sequencing Center for Infectious Disease"/>
            <person name="Wu L."/>
            <person name="Ma J."/>
        </authorList>
    </citation>
    <scope>NUCLEOTIDE SEQUENCE [LARGE SCALE GENOMIC DNA]</scope>
    <source>
        <strain evidence="4">JCM 16898</strain>
    </source>
</reference>